<dbReference type="InterPro" id="IPR012349">
    <property type="entry name" value="Split_barrel_FMN-bd"/>
</dbReference>
<evidence type="ECO:0000256" key="1">
    <source>
        <dbReference type="ARBA" id="ARBA00008898"/>
    </source>
</evidence>
<comment type="similarity">
    <text evidence="1">Belongs to the non-flavoprotein flavin reductase family.</text>
</comment>
<name>A0ABP6YJE0_9PSEU</name>
<evidence type="ECO:0000313" key="4">
    <source>
        <dbReference type="EMBL" id="GAA3584918.1"/>
    </source>
</evidence>
<dbReference type="PANTHER" id="PTHR30466">
    <property type="entry name" value="FLAVIN REDUCTASE"/>
    <property type="match status" value="1"/>
</dbReference>
<evidence type="ECO:0000259" key="3">
    <source>
        <dbReference type="SMART" id="SM00903"/>
    </source>
</evidence>
<feature type="domain" description="Flavin reductase like" evidence="3">
    <location>
        <begin position="21"/>
        <end position="164"/>
    </location>
</feature>
<dbReference type="SUPFAM" id="SSF50475">
    <property type="entry name" value="FMN-binding split barrel"/>
    <property type="match status" value="1"/>
</dbReference>
<dbReference type="InterPro" id="IPR050268">
    <property type="entry name" value="NADH-dep_flavin_reductase"/>
</dbReference>
<dbReference type="Pfam" id="PF01613">
    <property type="entry name" value="Flavin_Reduct"/>
    <property type="match status" value="1"/>
</dbReference>
<reference evidence="5" key="1">
    <citation type="journal article" date="2019" name="Int. J. Syst. Evol. Microbiol.">
        <title>The Global Catalogue of Microorganisms (GCM) 10K type strain sequencing project: providing services to taxonomists for standard genome sequencing and annotation.</title>
        <authorList>
            <consortium name="The Broad Institute Genomics Platform"/>
            <consortium name="The Broad Institute Genome Sequencing Center for Infectious Disease"/>
            <person name="Wu L."/>
            <person name="Ma J."/>
        </authorList>
    </citation>
    <scope>NUCLEOTIDE SEQUENCE [LARGE SCALE GENOMIC DNA]</scope>
    <source>
        <strain evidence="5">JCM 16898</strain>
    </source>
</reference>
<protein>
    <submittedName>
        <fullName evidence="4">Flavin reductase family protein</fullName>
    </submittedName>
</protein>
<keyword evidence="5" id="KW-1185">Reference proteome</keyword>
<dbReference type="PANTHER" id="PTHR30466:SF11">
    <property type="entry name" value="FLAVIN-DEPENDENT MONOOXYGENASE, REDUCTASE SUBUNIT HSAB"/>
    <property type="match status" value="1"/>
</dbReference>
<comment type="caution">
    <text evidence="4">The sequence shown here is derived from an EMBL/GenBank/DDBJ whole genome shotgun (WGS) entry which is preliminary data.</text>
</comment>
<gene>
    <name evidence="4" type="ORF">GCM10022222_81940</name>
</gene>
<dbReference type="EMBL" id="BAAAZN010000030">
    <property type="protein sequence ID" value="GAA3584918.1"/>
    <property type="molecule type" value="Genomic_DNA"/>
</dbReference>
<keyword evidence="2" id="KW-0560">Oxidoreductase</keyword>
<dbReference type="SMART" id="SM00903">
    <property type="entry name" value="Flavin_Reduct"/>
    <property type="match status" value="1"/>
</dbReference>
<dbReference type="Gene3D" id="2.30.110.10">
    <property type="entry name" value="Electron Transport, Fmn-binding Protein, Chain A"/>
    <property type="match status" value="1"/>
</dbReference>
<accession>A0ABP6YJE0</accession>
<dbReference type="InterPro" id="IPR002563">
    <property type="entry name" value="Flavin_Rdtase-like_dom"/>
</dbReference>
<dbReference type="Proteomes" id="UP001500689">
    <property type="component" value="Unassembled WGS sequence"/>
</dbReference>
<evidence type="ECO:0000256" key="2">
    <source>
        <dbReference type="ARBA" id="ARBA00023002"/>
    </source>
</evidence>
<evidence type="ECO:0000313" key="5">
    <source>
        <dbReference type="Proteomes" id="UP001500689"/>
    </source>
</evidence>
<proteinExistence type="inferred from homology"/>
<sequence>MRPMIPDEPADVDVTLLRRAFGAFPSGVIALSALRDGAPAGMAVSSFTSVSLQPPLISVCVQNSSETWPELRGSRRLGISVLAQEQHQACRTLSTKDGDRFAGLTWSAGEGGAVFVTGAAASYDCSVHDELPAGDHTIVLLRVHRLAIEPDTAPLVFHGSRFRRLDDRAEPVIPA</sequence>
<organism evidence="4 5">
    <name type="scientific">Amycolatopsis ultiminotia</name>
    <dbReference type="NCBI Taxonomy" id="543629"/>
    <lineage>
        <taxon>Bacteria</taxon>
        <taxon>Bacillati</taxon>
        <taxon>Actinomycetota</taxon>
        <taxon>Actinomycetes</taxon>
        <taxon>Pseudonocardiales</taxon>
        <taxon>Pseudonocardiaceae</taxon>
        <taxon>Amycolatopsis</taxon>
    </lineage>
</organism>